<feature type="transmembrane region" description="Helical" evidence="6">
    <location>
        <begin position="61"/>
        <end position="83"/>
    </location>
</feature>
<sequence>MERTSIDPTLPKPLRKRSWHFQVGAIIGLQFLVAAAFGVMSPILSILMTEVLACVAGSREAAWVSSIFSAIGGVGNFILAPMLGQASDVYGRKPFLVLSQVVRVATPFTVMYFMQPEGSIVPYFILRLVDSGFGTAGVTSAAVADVVPPEDRAVAFGITFASLSVGYCIKTLPMRAQANKPLWVVENPISLMSILFRNQLFMRLTLLIALTTFVMSGTFQIQTFFLNTIVGFDVKDFGNLMLLGGIGALVSQGLLLKPLLSCMDEKGVIVLALVTNVVTSCGFVASAYHPHKWLIYAMTVPGCISDLSFPAISALKSNNVSEKEQGRLQGALYGARSAFDSIGPLLFATLYAAMTRESVWSQALPYVVAAVVYFIGIGVALSLPAGKVPVPGKNVTPTPLLSPTYGEAPSAASMYFETDDDDESMEEGGESDGVTYAKGLAEDDNFLAEPLLGGRSTTEHV</sequence>
<accession>A0A8T1WQ03</accession>
<dbReference type="EMBL" id="JAGDFL010000262">
    <property type="protein sequence ID" value="KAG7394614.1"/>
    <property type="molecule type" value="Genomic_DNA"/>
</dbReference>
<evidence type="ECO:0000256" key="5">
    <source>
        <dbReference type="ARBA" id="ARBA00023136"/>
    </source>
</evidence>
<evidence type="ECO:0000256" key="3">
    <source>
        <dbReference type="ARBA" id="ARBA00022692"/>
    </source>
</evidence>
<feature type="transmembrane region" description="Helical" evidence="6">
    <location>
        <begin position="200"/>
        <end position="225"/>
    </location>
</feature>
<proteinExistence type="predicted"/>
<keyword evidence="5 6" id="KW-0472">Membrane</keyword>
<dbReference type="GO" id="GO:0022857">
    <property type="term" value="F:transmembrane transporter activity"/>
    <property type="evidence" value="ECO:0007669"/>
    <property type="project" value="InterPro"/>
</dbReference>
<evidence type="ECO:0000256" key="1">
    <source>
        <dbReference type="ARBA" id="ARBA00004141"/>
    </source>
</evidence>
<feature type="transmembrane region" description="Helical" evidence="6">
    <location>
        <begin position="366"/>
        <end position="383"/>
    </location>
</feature>
<feature type="transmembrane region" description="Helical" evidence="6">
    <location>
        <begin position="237"/>
        <end position="256"/>
    </location>
</feature>
<dbReference type="GO" id="GO:0016020">
    <property type="term" value="C:membrane"/>
    <property type="evidence" value="ECO:0007669"/>
    <property type="project" value="UniProtKB-SubCell"/>
</dbReference>
<keyword evidence="2" id="KW-0813">Transport</keyword>
<dbReference type="OrthoDB" id="419616at2759"/>
<gene>
    <name evidence="7" type="primary">HIAT1</name>
    <name evidence="7" type="ORF">PHYBOEH_004972</name>
</gene>
<comment type="subcellular location">
    <subcellularLocation>
        <location evidence="1">Membrane</location>
        <topology evidence="1">Multi-pass membrane protein</topology>
    </subcellularLocation>
</comment>
<name>A0A8T1WQ03_9STRA</name>
<comment type="caution">
    <text evidence="7">The sequence shown here is derived from an EMBL/GenBank/DDBJ whole genome shotgun (WGS) entry which is preliminary data.</text>
</comment>
<dbReference type="AlphaFoldDB" id="A0A8T1WQ03"/>
<dbReference type="PANTHER" id="PTHR23504">
    <property type="entry name" value="MAJOR FACILITATOR SUPERFAMILY DOMAIN-CONTAINING PROTEIN 10"/>
    <property type="match status" value="1"/>
</dbReference>
<feature type="transmembrane region" description="Helical" evidence="6">
    <location>
        <begin position="21"/>
        <end position="49"/>
    </location>
</feature>
<dbReference type="Pfam" id="PF07690">
    <property type="entry name" value="MFS_1"/>
    <property type="match status" value="2"/>
</dbReference>
<evidence type="ECO:0000313" key="8">
    <source>
        <dbReference type="Proteomes" id="UP000693981"/>
    </source>
</evidence>
<feature type="transmembrane region" description="Helical" evidence="6">
    <location>
        <begin position="333"/>
        <end position="354"/>
    </location>
</feature>
<keyword evidence="3 6" id="KW-0812">Transmembrane</keyword>
<evidence type="ECO:0000313" key="7">
    <source>
        <dbReference type="EMBL" id="KAG7394614.1"/>
    </source>
</evidence>
<evidence type="ECO:0000256" key="2">
    <source>
        <dbReference type="ARBA" id="ARBA00022448"/>
    </source>
</evidence>
<reference evidence="7" key="1">
    <citation type="submission" date="2021-02" db="EMBL/GenBank/DDBJ databases">
        <authorList>
            <person name="Palmer J.M."/>
        </authorList>
    </citation>
    <scope>NUCLEOTIDE SEQUENCE</scope>
    <source>
        <strain evidence="7">SCRP23</strain>
    </source>
</reference>
<dbReference type="InterPro" id="IPR011701">
    <property type="entry name" value="MFS"/>
</dbReference>
<evidence type="ECO:0000256" key="4">
    <source>
        <dbReference type="ARBA" id="ARBA00022989"/>
    </source>
</evidence>
<feature type="transmembrane region" description="Helical" evidence="6">
    <location>
        <begin position="268"/>
        <end position="287"/>
    </location>
</feature>
<protein>
    <submittedName>
        <fullName evidence="7">Hippocampus abundant transcript 1 protein</fullName>
    </submittedName>
</protein>
<evidence type="ECO:0000256" key="6">
    <source>
        <dbReference type="SAM" id="Phobius"/>
    </source>
</evidence>
<dbReference type="Proteomes" id="UP000693981">
    <property type="component" value="Unassembled WGS sequence"/>
</dbReference>
<keyword evidence="8" id="KW-1185">Reference proteome</keyword>
<organism evidence="7 8">
    <name type="scientific">Phytophthora boehmeriae</name>
    <dbReference type="NCBI Taxonomy" id="109152"/>
    <lineage>
        <taxon>Eukaryota</taxon>
        <taxon>Sar</taxon>
        <taxon>Stramenopiles</taxon>
        <taxon>Oomycota</taxon>
        <taxon>Peronosporomycetes</taxon>
        <taxon>Peronosporales</taxon>
        <taxon>Peronosporaceae</taxon>
        <taxon>Phytophthora</taxon>
    </lineage>
</organism>
<dbReference type="PANTHER" id="PTHR23504:SF1">
    <property type="entry name" value="GH21943P-RELATED"/>
    <property type="match status" value="1"/>
</dbReference>
<keyword evidence="4 6" id="KW-1133">Transmembrane helix</keyword>
<feature type="transmembrane region" description="Helical" evidence="6">
    <location>
        <begin position="293"/>
        <end position="312"/>
    </location>
</feature>